<dbReference type="SMART" id="SM00422">
    <property type="entry name" value="HTH_MERR"/>
    <property type="match status" value="1"/>
</dbReference>
<dbReference type="SUPFAM" id="SSF46955">
    <property type="entry name" value="Putative DNA-binding domain"/>
    <property type="match status" value="1"/>
</dbReference>
<dbReference type="RefSeq" id="WP_129316304.1">
    <property type="nucleotide sequence ID" value="NZ_CP197643.1"/>
</dbReference>
<name>A0A7K1LK49_9MICC</name>
<dbReference type="PANTHER" id="PTHR30204:SF98">
    <property type="entry name" value="HTH-TYPE TRANSCRIPTIONAL REGULATOR ADHR"/>
    <property type="match status" value="1"/>
</dbReference>
<keyword evidence="4" id="KW-1185">Reference proteome</keyword>
<dbReference type="PROSITE" id="PS50937">
    <property type="entry name" value="HTH_MERR_2"/>
    <property type="match status" value="1"/>
</dbReference>
<dbReference type="Gene3D" id="1.10.1660.10">
    <property type="match status" value="1"/>
</dbReference>
<protein>
    <submittedName>
        <fullName evidence="3">MerR family transcriptional regulator</fullName>
    </submittedName>
</protein>
<feature type="domain" description="HTH merR-type" evidence="2">
    <location>
        <begin position="9"/>
        <end position="78"/>
    </location>
</feature>
<evidence type="ECO:0000259" key="2">
    <source>
        <dbReference type="PROSITE" id="PS50937"/>
    </source>
</evidence>
<organism evidence="3 4">
    <name type="scientific">Rothia koreensis</name>
    <dbReference type="NCBI Taxonomy" id="592378"/>
    <lineage>
        <taxon>Bacteria</taxon>
        <taxon>Bacillati</taxon>
        <taxon>Actinomycetota</taxon>
        <taxon>Actinomycetes</taxon>
        <taxon>Micrococcales</taxon>
        <taxon>Micrococcaceae</taxon>
        <taxon>Rothia</taxon>
    </lineage>
</organism>
<dbReference type="InterPro" id="IPR047057">
    <property type="entry name" value="MerR_fam"/>
</dbReference>
<sequence length="159" mass="18111">MSAGQKERNYTIREAAAFSGLPASTLRFYEASRVIPAARRTDSGYRTYTQADIEMLTWVGCLAATGMPVARMREYVNNGTIGPVSAAEQRRLLVQQDERLAREQRVLELRRRYVQLKIEYWQAVEGDRKDDVERLAVEAAEVGESLKDLESENHAEDTR</sequence>
<dbReference type="InterPro" id="IPR009061">
    <property type="entry name" value="DNA-bd_dom_put_sf"/>
</dbReference>
<accession>A0A7K1LK49</accession>
<dbReference type="Pfam" id="PF13411">
    <property type="entry name" value="MerR_1"/>
    <property type="match status" value="1"/>
</dbReference>
<proteinExistence type="predicted"/>
<dbReference type="AlphaFoldDB" id="A0A7K1LK49"/>
<keyword evidence="1" id="KW-0238">DNA-binding</keyword>
<dbReference type="InterPro" id="IPR000551">
    <property type="entry name" value="MerR-type_HTH_dom"/>
</dbReference>
<dbReference type="GO" id="GO:0003677">
    <property type="term" value="F:DNA binding"/>
    <property type="evidence" value="ECO:0007669"/>
    <property type="project" value="UniProtKB-KW"/>
</dbReference>
<dbReference type="EMBL" id="WOGT01000006">
    <property type="protein sequence ID" value="MUN55584.1"/>
    <property type="molecule type" value="Genomic_DNA"/>
</dbReference>
<dbReference type="Proteomes" id="UP000462152">
    <property type="component" value="Unassembled WGS sequence"/>
</dbReference>
<evidence type="ECO:0000256" key="1">
    <source>
        <dbReference type="ARBA" id="ARBA00023125"/>
    </source>
</evidence>
<comment type="caution">
    <text evidence="3">The sequence shown here is derived from an EMBL/GenBank/DDBJ whole genome shotgun (WGS) entry which is preliminary data.</text>
</comment>
<dbReference type="GO" id="GO:0003700">
    <property type="term" value="F:DNA-binding transcription factor activity"/>
    <property type="evidence" value="ECO:0007669"/>
    <property type="project" value="InterPro"/>
</dbReference>
<evidence type="ECO:0000313" key="3">
    <source>
        <dbReference type="EMBL" id="MUN55584.1"/>
    </source>
</evidence>
<dbReference type="PANTHER" id="PTHR30204">
    <property type="entry name" value="REDOX-CYCLING DRUG-SENSING TRANSCRIPTIONAL ACTIVATOR SOXR"/>
    <property type="match status" value="1"/>
</dbReference>
<reference evidence="3 4" key="1">
    <citation type="submission" date="2019-12" db="EMBL/GenBank/DDBJ databases">
        <authorList>
            <person name="Li J."/>
            <person name="Shi Y."/>
            <person name="Xu G."/>
            <person name="Xiao D."/>
            <person name="Ran X."/>
        </authorList>
    </citation>
    <scope>NUCLEOTIDE SEQUENCE [LARGE SCALE GENOMIC DNA]</scope>
    <source>
        <strain evidence="3 4">JCM 15915</strain>
    </source>
</reference>
<dbReference type="OrthoDB" id="5242095at2"/>
<evidence type="ECO:0000313" key="4">
    <source>
        <dbReference type="Proteomes" id="UP000462152"/>
    </source>
</evidence>
<gene>
    <name evidence="3" type="ORF">GMA10_10230</name>
</gene>
<dbReference type="CDD" id="cd01109">
    <property type="entry name" value="HTH_YyaN"/>
    <property type="match status" value="1"/>
</dbReference>